<dbReference type="InterPro" id="IPR000182">
    <property type="entry name" value="GNAT_dom"/>
</dbReference>
<protein>
    <submittedName>
        <fullName evidence="4">GNAT family N-acetyltransferase</fullName>
        <ecNumber evidence="4">2.3.1.-</ecNumber>
    </submittedName>
</protein>
<reference evidence="4 5" key="1">
    <citation type="submission" date="2021-06" db="EMBL/GenBank/DDBJ databases">
        <authorList>
            <person name="Sun Q."/>
            <person name="Li D."/>
        </authorList>
    </citation>
    <scope>NUCLEOTIDE SEQUENCE [LARGE SCALE GENOMIC DNA]</scope>
    <source>
        <strain evidence="4 5">MSJ-11</strain>
    </source>
</reference>
<accession>A0ABS6EFI3</accession>
<dbReference type="EMBL" id="JAHLQF010000001">
    <property type="protein sequence ID" value="MBU5483793.1"/>
    <property type="molecule type" value="Genomic_DNA"/>
</dbReference>
<keyword evidence="4" id="KW-0012">Acyltransferase</keyword>
<keyword evidence="2 4" id="KW-0808">Transferase</keyword>
<dbReference type="InterPro" id="IPR041698">
    <property type="entry name" value="Methyltransf_25"/>
</dbReference>
<evidence type="ECO:0000259" key="3">
    <source>
        <dbReference type="PROSITE" id="PS51186"/>
    </source>
</evidence>
<evidence type="ECO:0000256" key="1">
    <source>
        <dbReference type="ARBA" id="ARBA00022603"/>
    </source>
</evidence>
<keyword evidence="1" id="KW-0489">Methyltransferase</keyword>
<feature type="domain" description="N-acetyltransferase" evidence="3">
    <location>
        <begin position="1"/>
        <end position="153"/>
    </location>
</feature>
<evidence type="ECO:0000313" key="4">
    <source>
        <dbReference type="EMBL" id="MBU5483793.1"/>
    </source>
</evidence>
<sequence length="354" mass="41245">MIRKLDIEDKYIVEKILDIQKASYLVEAEIIGFYDIPTLKDTIETIKESEETFYGYYIDNILAGIISYKYEEKILDIHRVAIHPNFFRMGIGKKLLNFIQDIQKDANKIIVTTGKQNMPAVNLYIKNGFKKVEDIEIKEGVYLTTFEKMKSNYSSIKENLKESYDNYAYEREKSEIQQWKIAPRQNFLELLNKENKKTLLEIGAGTGKDSIFFKNNGLEVVAVDLSSEMVNICKDKGLEAYELDFYNIGKLNKKFHSVWAMNCLLHVPKENLPKVLNEIEKILEPGGIFFMGVYGGEDSEGVWEEDVYNPPRFFSFYTDERIKEVVSKHFSIVSFERVETGEKFHFQSIILRKV</sequence>
<dbReference type="PANTHER" id="PTHR43861">
    <property type="entry name" value="TRANS-ACONITATE 2-METHYLTRANSFERASE-RELATED"/>
    <property type="match status" value="1"/>
</dbReference>
<organism evidence="4 5">
    <name type="scientific">Clostridium mobile</name>
    <dbReference type="NCBI Taxonomy" id="2841512"/>
    <lineage>
        <taxon>Bacteria</taxon>
        <taxon>Bacillati</taxon>
        <taxon>Bacillota</taxon>
        <taxon>Clostridia</taxon>
        <taxon>Eubacteriales</taxon>
        <taxon>Clostridiaceae</taxon>
        <taxon>Clostridium</taxon>
    </lineage>
</organism>
<dbReference type="PANTHER" id="PTHR43861:SF1">
    <property type="entry name" value="TRANS-ACONITATE 2-METHYLTRANSFERASE"/>
    <property type="match status" value="1"/>
</dbReference>
<name>A0ABS6EFI3_9CLOT</name>
<dbReference type="EC" id="2.3.1.-" evidence="4"/>
<dbReference type="Pfam" id="PF00583">
    <property type="entry name" value="Acetyltransf_1"/>
    <property type="match status" value="1"/>
</dbReference>
<dbReference type="GO" id="GO:0016746">
    <property type="term" value="F:acyltransferase activity"/>
    <property type="evidence" value="ECO:0007669"/>
    <property type="project" value="UniProtKB-KW"/>
</dbReference>
<dbReference type="RefSeq" id="WP_216438150.1">
    <property type="nucleotide sequence ID" value="NZ_JAHLQF010000001.1"/>
</dbReference>
<dbReference type="PROSITE" id="PS51186">
    <property type="entry name" value="GNAT"/>
    <property type="match status" value="1"/>
</dbReference>
<evidence type="ECO:0000256" key="2">
    <source>
        <dbReference type="ARBA" id="ARBA00022679"/>
    </source>
</evidence>
<evidence type="ECO:0000313" key="5">
    <source>
        <dbReference type="Proteomes" id="UP000726170"/>
    </source>
</evidence>
<dbReference type="Pfam" id="PF13649">
    <property type="entry name" value="Methyltransf_25"/>
    <property type="match status" value="1"/>
</dbReference>
<dbReference type="Proteomes" id="UP000726170">
    <property type="component" value="Unassembled WGS sequence"/>
</dbReference>
<keyword evidence="5" id="KW-1185">Reference proteome</keyword>
<comment type="caution">
    <text evidence="4">The sequence shown here is derived from an EMBL/GenBank/DDBJ whole genome shotgun (WGS) entry which is preliminary data.</text>
</comment>
<dbReference type="CDD" id="cd02440">
    <property type="entry name" value="AdoMet_MTases"/>
    <property type="match status" value="1"/>
</dbReference>
<proteinExistence type="predicted"/>
<dbReference type="CDD" id="cd04301">
    <property type="entry name" value="NAT_SF"/>
    <property type="match status" value="1"/>
</dbReference>
<gene>
    <name evidence="4" type="ORF">KQI86_05575</name>
</gene>